<feature type="non-terminal residue" evidence="11">
    <location>
        <position position="297"/>
    </location>
</feature>
<evidence type="ECO:0000256" key="8">
    <source>
        <dbReference type="PROSITE-ProRule" id="PRU00042"/>
    </source>
</evidence>
<evidence type="ECO:0000256" key="6">
    <source>
        <dbReference type="ARBA" id="ARBA00023125"/>
    </source>
</evidence>
<evidence type="ECO:0000256" key="4">
    <source>
        <dbReference type="ARBA" id="ARBA00022771"/>
    </source>
</evidence>
<dbReference type="PROSITE" id="PS50157">
    <property type="entry name" value="ZINC_FINGER_C2H2_2"/>
    <property type="match status" value="1"/>
</dbReference>
<evidence type="ECO:0000256" key="5">
    <source>
        <dbReference type="ARBA" id="ARBA00022833"/>
    </source>
</evidence>
<dbReference type="Gene3D" id="3.30.160.60">
    <property type="entry name" value="Classic Zinc Finger"/>
    <property type="match status" value="2"/>
</dbReference>
<dbReference type="PANTHER" id="PTHR24392:SF31">
    <property type="entry name" value="C2H2-TYPE DOMAIN-CONTAINING PROTEIN"/>
    <property type="match status" value="1"/>
</dbReference>
<reference evidence="11 12" key="1">
    <citation type="submission" date="2017-03" db="EMBL/GenBank/DDBJ databases">
        <title>Genome of the blue death feigning beetle - Asbolus verrucosus.</title>
        <authorList>
            <person name="Rider S.D."/>
        </authorList>
    </citation>
    <scope>NUCLEOTIDE SEQUENCE [LARGE SCALE GENOMIC DNA]</scope>
    <source>
        <strain evidence="11">Butters</strain>
        <tissue evidence="11">Head and leg muscle</tissue>
    </source>
</reference>
<keyword evidence="7" id="KW-0539">Nucleus</keyword>
<evidence type="ECO:0000256" key="7">
    <source>
        <dbReference type="ARBA" id="ARBA00023242"/>
    </source>
</evidence>
<feature type="region of interest" description="Disordered" evidence="9">
    <location>
        <begin position="32"/>
        <end position="95"/>
    </location>
</feature>
<keyword evidence="3" id="KW-0677">Repeat</keyword>
<dbReference type="PANTHER" id="PTHR24392">
    <property type="entry name" value="ZINC FINGER PROTEIN"/>
    <property type="match status" value="1"/>
</dbReference>
<accession>A0A482WB62</accession>
<dbReference type="AlphaFoldDB" id="A0A482WB62"/>
<name>A0A482WB62_ASBVE</name>
<dbReference type="InterPro" id="IPR013087">
    <property type="entry name" value="Znf_C2H2_type"/>
</dbReference>
<dbReference type="EMBL" id="QDEB01009310">
    <property type="protein sequence ID" value="RZC42304.1"/>
    <property type="molecule type" value="Genomic_DNA"/>
</dbReference>
<dbReference type="Proteomes" id="UP000292052">
    <property type="component" value="Unassembled WGS sequence"/>
</dbReference>
<keyword evidence="4 8" id="KW-0863">Zinc-finger</keyword>
<dbReference type="GO" id="GO:0005634">
    <property type="term" value="C:nucleus"/>
    <property type="evidence" value="ECO:0007669"/>
    <property type="project" value="UniProtKB-SubCell"/>
</dbReference>
<keyword evidence="6" id="KW-0238">DNA-binding</keyword>
<evidence type="ECO:0000313" key="12">
    <source>
        <dbReference type="Proteomes" id="UP000292052"/>
    </source>
</evidence>
<keyword evidence="5" id="KW-0862">Zinc</keyword>
<evidence type="ECO:0000256" key="1">
    <source>
        <dbReference type="ARBA" id="ARBA00004123"/>
    </source>
</evidence>
<evidence type="ECO:0000256" key="2">
    <source>
        <dbReference type="ARBA" id="ARBA00022723"/>
    </source>
</evidence>
<protein>
    <submittedName>
        <fullName evidence="11">LAP1C and/or Mcm10 domain containing protein</fullName>
    </submittedName>
</protein>
<comment type="subcellular location">
    <subcellularLocation>
        <location evidence="1">Nucleus</location>
    </subcellularLocation>
</comment>
<evidence type="ECO:0000259" key="10">
    <source>
        <dbReference type="PROSITE" id="PS50157"/>
    </source>
</evidence>
<feature type="domain" description="C2H2-type" evidence="10">
    <location>
        <begin position="261"/>
        <end position="289"/>
    </location>
</feature>
<keyword evidence="12" id="KW-1185">Reference proteome</keyword>
<evidence type="ECO:0000256" key="9">
    <source>
        <dbReference type="SAM" id="MobiDB-lite"/>
    </source>
</evidence>
<dbReference type="OrthoDB" id="3561125at2759"/>
<gene>
    <name evidence="11" type="ORF">BDFB_007246</name>
</gene>
<evidence type="ECO:0000256" key="3">
    <source>
        <dbReference type="ARBA" id="ARBA00022737"/>
    </source>
</evidence>
<organism evidence="11 12">
    <name type="scientific">Asbolus verrucosus</name>
    <name type="common">Desert ironclad beetle</name>
    <dbReference type="NCBI Taxonomy" id="1661398"/>
    <lineage>
        <taxon>Eukaryota</taxon>
        <taxon>Metazoa</taxon>
        <taxon>Ecdysozoa</taxon>
        <taxon>Arthropoda</taxon>
        <taxon>Hexapoda</taxon>
        <taxon>Insecta</taxon>
        <taxon>Pterygota</taxon>
        <taxon>Neoptera</taxon>
        <taxon>Endopterygota</taxon>
        <taxon>Coleoptera</taxon>
        <taxon>Polyphaga</taxon>
        <taxon>Cucujiformia</taxon>
        <taxon>Tenebrionidae</taxon>
        <taxon>Pimeliinae</taxon>
        <taxon>Asbolus</taxon>
    </lineage>
</organism>
<proteinExistence type="predicted"/>
<comment type="caution">
    <text evidence="11">The sequence shown here is derived from an EMBL/GenBank/DDBJ whole genome shotgun (WGS) entry which is preliminary data.</text>
</comment>
<evidence type="ECO:0000313" key="11">
    <source>
        <dbReference type="EMBL" id="RZC42304.1"/>
    </source>
</evidence>
<dbReference type="SMART" id="SM00355">
    <property type="entry name" value="ZnF_C2H2"/>
    <property type="match status" value="5"/>
</dbReference>
<dbReference type="GO" id="GO:0008270">
    <property type="term" value="F:zinc ion binding"/>
    <property type="evidence" value="ECO:0007669"/>
    <property type="project" value="UniProtKB-KW"/>
</dbReference>
<feature type="compositionally biased region" description="Basic and acidic residues" evidence="9">
    <location>
        <begin position="35"/>
        <end position="85"/>
    </location>
</feature>
<keyword evidence="2" id="KW-0479">Metal-binding</keyword>
<dbReference type="GO" id="GO:0003677">
    <property type="term" value="F:DNA binding"/>
    <property type="evidence" value="ECO:0007669"/>
    <property type="project" value="UniProtKB-KW"/>
</dbReference>
<sequence length="297" mass="35139">MIIYKCAGCDFETDKPSRFEGHVCQPKIQEVPKANVKEDLEAKNNVKEDPEENNVKEEPEENNVREEPEENNVKEDPEENNVKEDPEPEYNDLPVVQHDNNNERAENQDMQRVQIQEPTTYNIVYLKLHQCDQCEYWTFKLSAFTKHIALKHTVIIDGCKKILCNKCPYLAGSRCSMRRHILHRHTDPLDINWFNCKDCSFRSKTKEGLTSHYKIKHLSRQHPDQVNWKQCEYCPYKTLWNSYLKKHVISRHELSENIIWFKCEQCDYQAKHKCQLNGHKKRKHPNCKTSVLGPDDS</sequence>